<dbReference type="VEuPathDB" id="VectorBase:ISCW020731"/>
<evidence type="ECO:0000313" key="8">
    <source>
        <dbReference type="EMBL" id="EEC13449.1"/>
    </source>
</evidence>
<keyword evidence="5" id="KW-0106">Calcium</keyword>
<dbReference type="PANTHER" id="PTHR10342">
    <property type="entry name" value="ARYLSULFATASE"/>
    <property type="match status" value="1"/>
</dbReference>
<dbReference type="EMBL" id="ABJB010273223">
    <property type="status" value="NOT_ANNOTATED_CDS"/>
    <property type="molecule type" value="Genomic_DNA"/>
</dbReference>
<organism>
    <name type="scientific">Ixodes scapularis</name>
    <name type="common">Black-legged tick</name>
    <name type="synonym">Deer tick</name>
    <dbReference type="NCBI Taxonomy" id="6945"/>
    <lineage>
        <taxon>Eukaryota</taxon>
        <taxon>Metazoa</taxon>
        <taxon>Ecdysozoa</taxon>
        <taxon>Arthropoda</taxon>
        <taxon>Chelicerata</taxon>
        <taxon>Arachnida</taxon>
        <taxon>Acari</taxon>
        <taxon>Parasitiformes</taxon>
        <taxon>Ixodida</taxon>
        <taxon>Ixodoidea</taxon>
        <taxon>Ixodidae</taxon>
        <taxon>Ixodinae</taxon>
        <taxon>Ixodes</taxon>
    </lineage>
</organism>
<dbReference type="Gene3D" id="3.30.1120.10">
    <property type="match status" value="1"/>
</dbReference>
<dbReference type="Gene3D" id="3.40.720.10">
    <property type="entry name" value="Alkaline Phosphatase, subunit A"/>
    <property type="match status" value="1"/>
</dbReference>
<dbReference type="EMBL" id="ABJB010840763">
    <property type="status" value="NOT_ANNOTATED_CDS"/>
    <property type="molecule type" value="Genomic_DNA"/>
</dbReference>
<reference evidence="8 10" key="1">
    <citation type="submission" date="2008-03" db="EMBL/GenBank/DDBJ databases">
        <title>Annotation of Ixodes scapularis.</title>
        <authorList>
            <consortium name="Ixodes scapularis Genome Project Consortium"/>
            <person name="Caler E."/>
            <person name="Hannick L.I."/>
            <person name="Bidwell S."/>
            <person name="Joardar V."/>
            <person name="Thiagarajan M."/>
            <person name="Amedeo P."/>
            <person name="Galinsky K.J."/>
            <person name="Schobel S."/>
            <person name="Inman J."/>
            <person name="Hostetler J."/>
            <person name="Miller J."/>
            <person name="Hammond M."/>
            <person name="Megy K."/>
            <person name="Lawson D."/>
            <person name="Kodira C."/>
            <person name="Sutton G."/>
            <person name="Meyer J."/>
            <person name="Hill C.A."/>
            <person name="Birren B."/>
            <person name="Nene V."/>
            <person name="Collins F."/>
            <person name="Alarcon-Chaidez F."/>
            <person name="Wikel S."/>
            <person name="Strausberg R."/>
        </authorList>
    </citation>
    <scope>NUCLEOTIDE SEQUENCE [LARGE SCALE GENOMIC DNA]</scope>
    <source>
        <strain evidence="10">Wikel</strain>
        <strain evidence="8">Wikel colony</strain>
    </source>
</reference>
<evidence type="ECO:0000256" key="5">
    <source>
        <dbReference type="ARBA" id="ARBA00022837"/>
    </source>
</evidence>
<dbReference type="EMBL" id="ABJB010435996">
    <property type="status" value="NOT_ANNOTATED_CDS"/>
    <property type="molecule type" value="Genomic_DNA"/>
</dbReference>
<dbReference type="InterPro" id="IPR047115">
    <property type="entry name" value="ARSB"/>
</dbReference>
<dbReference type="EMBL" id="ABJB011021137">
    <property type="status" value="NOT_ANNOTATED_CDS"/>
    <property type="molecule type" value="Genomic_DNA"/>
</dbReference>
<dbReference type="EMBL" id="ABJB011128117">
    <property type="status" value="NOT_ANNOTATED_CDS"/>
    <property type="molecule type" value="Genomic_DNA"/>
</dbReference>
<dbReference type="EMBL" id="ABJB010076867">
    <property type="status" value="NOT_ANNOTATED_CDS"/>
    <property type="molecule type" value="Genomic_DNA"/>
</dbReference>
<dbReference type="AlphaFoldDB" id="B7Q3M7"/>
<evidence type="ECO:0000256" key="1">
    <source>
        <dbReference type="ARBA" id="ARBA00001913"/>
    </source>
</evidence>
<dbReference type="PaxDb" id="6945-B7Q3M7"/>
<dbReference type="EMBL" id="ABJB010946353">
    <property type="status" value="NOT_ANNOTATED_CDS"/>
    <property type="molecule type" value="Genomic_DNA"/>
</dbReference>
<comment type="similarity">
    <text evidence="2">Belongs to the sulfatase family.</text>
</comment>
<accession>B7Q3M7</accession>
<reference evidence="9" key="2">
    <citation type="submission" date="2020-05" db="UniProtKB">
        <authorList>
            <consortium name="EnsemblMetazoa"/>
        </authorList>
    </citation>
    <scope>IDENTIFICATION</scope>
    <source>
        <strain evidence="9">wikel</strain>
    </source>
</reference>
<dbReference type="VEuPathDB" id="VectorBase:ISCI009455"/>
<dbReference type="SUPFAM" id="SSF53649">
    <property type="entry name" value="Alkaline phosphatase-like"/>
    <property type="match status" value="1"/>
</dbReference>
<evidence type="ECO:0000256" key="3">
    <source>
        <dbReference type="ARBA" id="ARBA00022723"/>
    </source>
</evidence>
<dbReference type="InParanoid" id="B7Q3M7"/>
<dbReference type="InterPro" id="IPR024607">
    <property type="entry name" value="Sulfatase_CS"/>
</dbReference>
<keyword evidence="4 8" id="KW-0378">Hydrolase</keyword>
<evidence type="ECO:0000313" key="9">
    <source>
        <dbReference type="EnsemblMetazoa" id="ISCW020731-PA"/>
    </source>
</evidence>
<evidence type="ECO:0000256" key="2">
    <source>
        <dbReference type="ARBA" id="ARBA00008779"/>
    </source>
</evidence>
<evidence type="ECO:0000313" key="10">
    <source>
        <dbReference type="Proteomes" id="UP000001555"/>
    </source>
</evidence>
<dbReference type="VEuPathDB" id="VectorBase:ISCI011661"/>
<dbReference type="EMBL" id="DS850977">
    <property type="protein sequence ID" value="EEC13449.1"/>
    <property type="molecule type" value="Genomic_DNA"/>
</dbReference>
<dbReference type="OrthoDB" id="103349at2759"/>
<dbReference type="GO" id="GO:0046872">
    <property type="term" value="F:metal ion binding"/>
    <property type="evidence" value="ECO:0007669"/>
    <property type="project" value="UniProtKB-KW"/>
</dbReference>
<dbReference type="Pfam" id="PF00884">
    <property type="entry name" value="Sulfatase"/>
    <property type="match status" value="1"/>
</dbReference>
<dbReference type="HOGENOM" id="CLU_006332_10_1_1"/>
<dbReference type="CDD" id="cd16029">
    <property type="entry name" value="4-S"/>
    <property type="match status" value="1"/>
</dbReference>
<keyword evidence="10" id="KW-1185">Reference proteome</keyword>
<dbReference type="EMBL" id="ABJB010922617">
    <property type="status" value="NOT_ANNOTATED_CDS"/>
    <property type="molecule type" value="Genomic_DNA"/>
</dbReference>
<dbReference type="GO" id="GO:0008484">
    <property type="term" value="F:sulfuric ester hydrolase activity"/>
    <property type="evidence" value="ECO:0000318"/>
    <property type="project" value="GO_Central"/>
</dbReference>
<protein>
    <submittedName>
        <fullName evidence="8">Arylsulfatase B, putative</fullName>
        <ecNumber evidence="8">3.1.6.12</ecNumber>
    </submittedName>
</protein>
<dbReference type="InterPro" id="IPR017850">
    <property type="entry name" value="Alkaline_phosphatase_core_sf"/>
</dbReference>
<dbReference type="EMBL" id="ABJB010277393">
    <property type="status" value="NOT_ANNOTATED_CDS"/>
    <property type="molecule type" value="Genomic_DNA"/>
</dbReference>
<dbReference type="PANTHER" id="PTHR10342:SF273">
    <property type="entry name" value="RE14504P"/>
    <property type="match status" value="1"/>
</dbReference>
<comment type="cofactor">
    <cofactor evidence="1">
        <name>Ca(2+)</name>
        <dbReference type="ChEBI" id="CHEBI:29108"/>
    </cofactor>
</comment>
<name>B7Q3M7_IXOSC</name>
<feature type="domain" description="Sulfatase N-terminal" evidence="7">
    <location>
        <begin position="3"/>
        <end position="320"/>
    </location>
</feature>
<dbReference type="EC" id="3.1.6.12" evidence="8"/>
<proteinExistence type="inferred from homology"/>
<keyword evidence="6" id="KW-0325">Glycoprotein</keyword>
<dbReference type="GO" id="GO:0003943">
    <property type="term" value="F:N-acetylgalactosamine-4-sulfatase activity"/>
    <property type="evidence" value="ECO:0007669"/>
    <property type="project" value="UniProtKB-EC"/>
</dbReference>
<dbReference type="EMBL" id="ABJB010053246">
    <property type="status" value="NOT_ANNOTATED_CDS"/>
    <property type="molecule type" value="Genomic_DNA"/>
</dbReference>
<gene>
    <name evidence="8" type="ORF">IscW_ISCW020731</name>
</gene>
<evidence type="ECO:0000256" key="6">
    <source>
        <dbReference type="ARBA" id="ARBA00023180"/>
    </source>
</evidence>
<evidence type="ECO:0000259" key="7">
    <source>
        <dbReference type="Pfam" id="PF00884"/>
    </source>
</evidence>
<dbReference type="EnsemblMetazoa" id="ISCW020731-RA">
    <property type="protein sequence ID" value="ISCW020731-PA"/>
    <property type="gene ID" value="ISCW020731"/>
</dbReference>
<dbReference type="VEuPathDB" id="VectorBase:ISCP_006613"/>
<dbReference type="STRING" id="6945.B7Q3M7"/>
<sequence length="510" mass="57158">KRPNIVFILGDDLGWGDVSFHGSTQIPTPNIDVLAGDGVILNNYYVLPTCTPSRAALMTGLYPIHTGMQSDIIEPAAPWGLPLENKILPQHFRDLGYDVNMIGKWHLGFFKTPYVPIKRGFDTFFGFYTGSNDYYNHTSGSENNEQGVSLVATLTAAWGRIAQGVEPLLTDSPLNVYPQPFFCYFSHHAVHSALMAEPFQAPARNVLKFPYIGESNRTIYAGMLDALDESVGRVVEALDNAGMLEDTIIVFSSDNGGAPCGEASNQGFNWPLRGAKFTLWEGSVRVPAFVWSPKFLKQSRVSNQLMHISDWLPTLYTAAGGDVSALGVIDGVDMWHSLTHSSASKRKEILLNIDASFNISGLRYKQYKLVVGGGFDGELNDHYYFTGGTRPTNNIDELRNESTMARVLKKFYEKQRRSWSPLTWSENVAVDCRRDRLTENFVPMQPPYLFNIEQDPCELNNLAKTKVHTLRFLMKKLDAYNSTVVPSLFQPDDPRAYPEYHGGIWSPWLD</sequence>
<keyword evidence="3" id="KW-0479">Metal-binding</keyword>
<evidence type="ECO:0000256" key="4">
    <source>
        <dbReference type="ARBA" id="ARBA00022801"/>
    </source>
</evidence>
<dbReference type="InterPro" id="IPR000917">
    <property type="entry name" value="Sulfatase_N"/>
</dbReference>
<dbReference type="Proteomes" id="UP000001555">
    <property type="component" value="Unassembled WGS sequence"/>
</dbReference>
<feature type="non-terminal residue" evidence="8">
    <location>
        <position position="1"/>
    </location>
</feature>
<dbReference type="PROSITE" id="PS00523">
    <property type="entry name" value="SULFATASE_1"/>
    <property type="match status" value="1"/>
</dbReference>